<dbReference type="AlphaFoldDB" id="A0A6A6YJV3"/>
<dbReference type="EMBL" id="MU003702">
    <property type="protein sequence ID" value="KAF2808838.1"/>
    <property type="molecule type" value="Genomic_DNA"/>
</dbReference>
<sequence>MSSSLGGPNQPASGAQQTAQGATAPPGAPTASASNAPPNAPTGPAATAGTTAPPNAPTGPSAMTAQEPPGVRKIPSSAQDVATASLRACLPDLGTPNKNSKARRGMAALRARPSGQTALSAAAGGVGRATGSYGGSDTEMGEGLPYGDEGVDYRQGSEEGELRAVGTAEEEEKQKKLREAQEALDKRRLIR</sequence>
<feature type="compositionally biased region" description="Basic and acidic residues" evidence="1">
    <location>
        <begin position="151"/>
        <end position="162"/>
    </location>
</feature>
<reference evidence="4" key="2">
    <citation type="submission" date="2020-04" db="EMBL/GenBank/DDBJ databases">
        <authorList>
            <consortium name="NCBI Genome Project"/>
        </authorList>
    </citation>
    <scope>NUCLEOTIDE SEQUENCE</scope>
    <source>
        <strain evidence="4">CBS 304.34</strain>
    </source>
</reference>
<feature type="compositionally biased region" description="Low complexity" evidence="1">
    <location>
        <begin position="10"/>
        <end position="62"/>
    </location>
</feature>
<reference evidence="2 4" key="1">
    <citation type="journal article" date="2020" name="Stud. Mycol.">
        <title>101 Dothideomycetes genomes: a test case for predicting lifestyles and emergence of pathogens.</title>
        <authorList>
            <person name="Haridas S."/>
            <person name="Albert R."/>
            <person name="Binder M."/>
            <person name="Bloem J."/>
            <person name="Labutti K."/>
            <person name="Salamov A."/>
            <person name="Andreopoulos B."/>
            <person name="Baker S."/>
            <person name="Barry K."/>
            <person name="Bills G."/>
            <person name="Bluhm B."/>
            <person name="Cannon C."/>
            <person name="Castanera R."/>
            <person name="Culley D."/>
            <person name="Daum C."/>
            <person name="Ezra D."/>
            <person name="Gonzalez J."/>
            <person name="Henrissat B."/>
            <person name="Kuo A."/>
            <person name="Liang C."/>
            <person name="Lipzen A."/>
            <person name="Lutzoni F."/>
            <person name="Magnuson J."/>
            <person name="Mondo S."/>
            <person name="Nolan M."/>
            <person name="Ohm R."/>
            <person name="Pangilinan J."/>
            <person name="Park H.-J."/>
            <person name="Ramirez L."/>
            <person name="Alfaro M."/>
            <person name="Sun H."/>
            <person name="Tritt A."/>
            <person name="Yoshinaga Y."/>
            <person name="Zwiers L.-H."/>
            <person name="Turgeon B."/>
            <person name="Goodwin S."/>
            <person name="Spatafora J."/>
            <person name="Crous P."/>
            <person name="Grigoriev I."/>
        </authorList>
    </citation>
    <scope>NUCLEOTIDE SEQUENCE</scope>
    <source>
        <strain evidence="2 4">CBS 304.34</strain>
    </source>
</reference>
<evidence type="ECO:0000313" key="2">
    <source>
        <dbReference type="EMBL" id="KAF2808838.1"/>
    </source>
</evidence>
<keyword evidence="3" id="KW-1185">Reference proteome</keyword>
<proteinExistence type="predicted"/>
<dbReference type="Proteomes" id="UP000504636">
    <property type="component" value="Unplaced"/>
</dbReference>
<feature type="compositionally biased region" description="Basic and acidic residues" evidence="1">
    <location>
        <begin position="172"/>
        <end position="191"/>
    </location>
</feature>
<feature type="region of interest" description="Disordered" evidence="1">
    <location>
        <begin position="1"/>
        <end position="191"/>
    </location>
</feature>
<evidence type="ECO:0000313" key="3">
    <source>
        <dbReference type="Proteomes" id="UP000504636"/>
    </source>
</evidence>
<organism evidence="2">
    <name type="scientific">Mytilinidion resinicola</name>
    <dbReference type="NCBI Taxonomy" id="574789"/>
    <lineage>
        <taxon>Eukaryota</taxon>
        <taxon>Fungi</taxon>
        <taxon>Dikarya</taxon>
        <taxon>Ascomycota</taxon>
        <taxon>Pezizomycotina</taxon>
        <taxon>Dothideomycetes</taxon>
        <taxon>Pleosporomycetidae</taxon>
        <taxon>Mytilinidiales</taxon>
        <taxon>Mytilinidiaceae</taxon>
        <taxon>Mytilinidion</taxon>
    </lineage>
</organism>
<gene>
    <name evidence="2 4" type="ORF">BDZ99DRAFT_477347</name>
</gene>
<reference evidence="4" key="3">
    <citation type="submission" date="2025-04" db="UniProtKB">
        <authorList>
            <consortium name="RefSeq"/>
        </authorList>
    </citation>
    <scope>IDENTIFICATION</scope>
    <source>
        <strain evidence="4">CBS 304.34</strain>
    </source>
</reference>
<feature type="compositionally biased region" description="Gly residues" evidence="1">
    <location>
        <begin position="124"/>
        <end position="134"/>
    </location>
</feature>
<name>A0A6A6YJV3_9PEZI</name>
<dbReference type="OrthoDB" id="10583613at2759"/>
<accession>A0A6A6YJV3</accession>
<dbReference type="GeneID" id="54463004"/>
<dbReference type="RefSeq" id="XP_033575802.1">
    <property type="nucleotide sequence ID" value="XM_033722111.1"/>
</dbReference>
<evidence type="ECO:0000313" key="4">
    <source>
        <dbReference type="RefSeq" id="XP_033575802.1"/>
    </source>
</evidence>
<evidence type="ECO:0000256" key="1">
    <source>
        <dbReference type="SAM" id="MobiDB-lite"/>
    </source>
</evidence>
<protein>
    <submittedName>
        <fullName evidence="2 4">Uncharacterized protein</fullName>
    </submittedName>
</protein>